<evidence type="ECO:0000313" key="2">
    <source>
        <dbReference type="EMBL" id="ATB30720.1"/>
    </source>
</evidence>
<dbReference type="Gene3D" id="1.10.3810.10">
    <property type="entry name" value="Biosynthetic peptidoglycan transglycosylase-like"/>
    <property type="match status" value="1"/>
</dbReference>
<reference evidence="2 3" key="1">
    <citation type="submission" date="2017-06" db="EMBL/GenBank/DDBJ databases">
        <authorList>
            <person name="Kim H.J."/>
            <person name="Triplett B.A."/>
        </authorList>
    </citation>
    <scope>NUCLEOTIDE SEQUENCE [LARGE SCALE GENOMIC DNA]</scope>
    <source>
        <strain evidence="2 3">DSM 14713</strain>
    </source>
</reference>
<keyword evidence="3" id="KW-1185">Reference proteome</keyword>
<dbReference type="RefSeq" id="WP_095979137.1">
    <property type="nucleotide sequence ID" value="NZ_CP022163.1"/>
</dbReference>
<accession>A0A250IHM0</accession>
<organism evidence="2 3">
    <name type="scientific">Melittangium boletus DSM 14713</name>
    <dbReference type="NCBI Taxonomy" id="1294270"/>
    <lineage>
        <taxon>Bacteria</taxon>
        <taxon>Pseudomonadati</taxon>
        <taxon>Myxococcota</taxon>
        <taxon>Myxococcia</taxon>
        <taxon>Myxococcales</taxon>
        <taxon>Cystobacterineae</taxon>
        <taxon>Archangiaceae</taxon>
        <taxon>Melittangium</taxon>
    </lineage>
</organism>
<dbReference type="AlphaFoldDB" id="A0A250IHM0"/>
<dbReference type="OrthoDB" id="5502366at2"/>
<dbReference type="Proteomes" id="UP000217289">
    <property type="component" value="Chromosome"/>
</dbReference>
<evidence type="ECO:0000259" key="1">
    <source>
        <dbReference type="Pfam" id="PF00912"/>
    </source>
</evidence>
<feature type="domain" description="Glycosyl transferase family 51" evidence="1">
    <location>
        <begin position="145"/>
        <end position="232"/>
    </location>
</feature>
<gene>
    <name evidence="2" type="ORF">MEBOL_004181</name>
</gene>
<sequence length="256" mass="29208">MKTVLWLVLFLIGLAGIVLPAAYFHASSKLPQLETEFDLEKQLRHTIEGERMSLRAGTFDRSRSIRFARPDFSRLPKDLVALYISQLGCPTYFQTPREDGPRWAWRLMSRVWFGSEPGGDGRCERWLATQLAGMLGIEGQLPLAVASHRLHGFLQKDQLIAYNMATLYFERGIVGVEDAAFKIFGRELDTLQLPELAELALTLPPYEFYDDALECRNEARIRENRDVVLTELASYKLVTDERARNAMAQPISCHKD</sequence>
<dbReference type="InterPro" id="IPR036950">
    <property type="entry name" value="PBP_transglycosylase"/>
</dbReference>
<dbReference type="KEGG" id="mbd:MEBOL_004181"/>
<evidence type="ECO:0000313" key="3">
    <source>
        <dbReference type="Proteomes" id="UP000217289"/>
    </source>
</evidence>
<proteinExistence type="predicted"/>
<protein>
    <recommendedName>
        <fullName evidence="1">Glycosyl transferase family 51 domain-containing protein</fullName>
    </recommendedName>
</protein>
<dbReference type="InterPro" id="IPR001264">
    <property type="entry name" value="Glyco_trans_51"/>
</dbReference>
<dbReference type="InterPro" id="IPR023346">
    <property type="entry name" value="Lysozyme-like_dom_sf"/>
</dbReference>
<dbReference type="SUPFAM" id="SSF53955">
    <property type="entry name" value="Lysozyme-like"/>
    <property type="match status" value="1"/>
</dbReference>
<dbReference type="Pfam" id="PF00912">
    <property type="entry name" value="Transgly"/>
    <property type="match status" value="1"/>
</dbReference>
<name>A0A250IHM0_9BACT</name>
<dbReference type="EMBL" id="CP022163">
    <property type="protein sequence ID" value="ATB30720.1"/>
    <property type="molecule type" value="Genomic_DNA"/>
</dbReference>